<dbReference type="InterPro" id="IPR031121">
    <property type="entry name" value="RIK/BLOM7"/>
</dbReference>
<keyword evidence="6" id="KW-0812">Transmembrane</keyword>
<dbReference type="InterPro" id="IPR055256">
    <property type="entry name" value="KH_1_KHDC4/BBP-like"/>
</dbReference>
<name>A0A8C4R994_EPTBU</name>
<keyword evidence="6" id="KW-0472">Membrane</keyword>
<evidence type="ECO:0000313" key="10">
    <source>
        <dbReference type="Proteomes" id="UP000694388"/>
    </source>
</evidence>
<dbReference type="GeneTree" id="ENSGT00510000047412"/>
<dbReference type="Pfam" id="PF23469">
    <property type="entry name" value="KH_12"/>
    <property type="match status" value="1"/>
</dbReference>
<comment type="function">
    <text evidence="4">RNA-binding protein involved in pre-mRNA splicing. Interacts with the PRP19C/Prp19 complex/NTC/Nineteen complex which is part of the spliceosome. Involved in regulating splice site selection. Binds preferentially RNA with A/C rich sequences and poly-C stretches.</text>
</comment>
<feature type="domain" description="KHDC4/BBP-like KH-domain type I" evidence="7">
    <location>
        <begin position="157"/>
        <end position="230"/>
    </location>
</feature>
<dbReference type="CDD" id="cd22386">
    <property type="entry name" value="KH-I_KHDC4_rpt2"/>
    <property type="match status" value="1"/>
</dbReference>
<dbReference type="AlphaFoldDB" id="A0A8C4R994"/>
<evidence type="ECO:0000256" key="3">
    <source>
        <dbReference type="ARBA" id="ARBA00030267"/>
    </source>
</evidence>
<dbReference type="FunFam" id="3.30.1370.10:FF:000037">
    <property type="entry name" value="KH domain protein"/>
    <property type="match status" value="1"/>
</dbReference>
<comment type="similarity">
    <text evidence="1">Belongs to the KHDC4 family.</text>
</comment>
<feature type="region of interest" description="Disordered" evidence="5">
    <location>
        <begin position="115"/>
        <end position="141"/>
    </location>
</feature>
<protein>
    <recommendedName>
        <fullName evidence="2">KH homology domain-containing protein 4</fullName>
    </recommendedName>
    <alternativeName>
        <fullName evidence="3">Brings lots of money 7</fullName>
    </alternativeName>
</protein>
<keyword evidence="6" id="KW-1133">Transmembrane helix</keyword>
<dbReference type="Proteomes" id="UP000694388">
    <property type="component" value="Unplaced"/>
</dbReference>
<evidence type="ECO:0000313" key="9">
    <source>
        <dbReference type="Ensembl" id="ENSEBUP00000026785.1"/>
    </source>
</evidence>
<reference evidence="9" key="2">
    <citation type="submission" date="2025-09" db="UniProtKB">
        <authorList>
            <consortium name="Ensembl"/>
        </authorList>
    </citation>
    <scope>IDENTIFICATION</scope>
</reference>
<proteinExistence type="inferred from homology"/>
<evidence type="ECO:0000256" key="4">
    <source>
        <dbReference type="ARBA" id="ARBA00045732"/>
    </source>
</evidence>
<dbReference type="InterPro" id="IPR036612">
    <property type="entry name" value="KH_dom_type_1_sf"/>
</dbReference>
<organism evidence="9 10">
    <name type="scientific">Eptatretus burgeri</name>
    <name type="common">Inshore hagfish</name>
    <dbReference type="NCBI Taxonomy" id="7764"/>
    <lineage>
        <taxon>Eukaryota</taxon>
        <taxon>Metazoa</taxon>
        <taxon>Chordata</taxon>
        <taxon>Craniata</taxon>
        <taxon>Vertebrata</taxon>
        <taxon>Cyclostomata</taxon>
        <taxon>Myxini</taxon>
        <taxon>Myxiniformes</taxon>
        <taxon>Myxinidae</taxon>
        <taxon>Eptatretinae</taxon>
        <taxon>Eptatretus</taxon>
    </lineage>
</organism>
<evidence type="ECO:0000256" key="6">
    <source>
        <dbReference type="SAM" id="Phobius"/>
    </source>
</evidence>
<dbReference type="Ensembl" id="ENSEBUT00000027361.1">
    <property type="protein sequence ID" value="ENSEBUP00000026785.1"/>
    <property type="gene ID" value="ENSEBUG00000016493.1"/>
</dbReference>
<dbReference type="Gene3D" id="3.30.1370.10">
    <property type="entry name" value="K Homology domain, type 1"/>
    <property type="match status" value="2"/>
</dbReference>
<evidence type="ECO:0000256" key="5">
    <source>
        <dbReference type="SAM" id="MobiDB-lite"/>
    </source>
</evidence>
<reference evidence="9" key="1">
    <citation type="submission" date="2025-08" db="UniProtKB">
        <authorList>
            <consortium name="Ensembl"/>
        </authorList>
    </citation>
    <scope>IDENTIFICATION</scope>
</reference>
<evidence type="ECO:0000256" key="1">
    <source>
        <dbReference type="ARBA" id="ARBA00006093"/>
    </source>
</evidence>
<dbReference type="PANTHER" id="PTHR15744:SF0">
    <property type="entry name" value="KH HOMOLOGY DOMAIN-CONTAINING PROTEIN 4"/>
    <property type="match status" value="1"/>
</dbReference>
<dbReference type="InterPro" id="IPR056149">
    <property type="entry name" value="PRP5/DDX46/KHDC4_KH"/>
</dbReference>
<dbReference type="SUPFAM" id="SSF54791">
    <property type="entry name" value="Eukaryotic type KH-domain (KH-domain type I)"/>
    <property type="match status" value="1"/>
</dbReference>
<feature type="compositionally biased region" description="Basic and acidic residues" evidence="5">
    <location>
        <begin position="125"/>
        <end position="137"/>
    </location>
</feature>
<evidence type="ECO:0000259" key="7">
    <source>
        <dbReference type="Pfam" id="PF22675"/>
    </source>
</evidence>
<dbReference type="GO" id="GO:0005634">
    <property type="term" value="C:nucleus"/>
    <property type="evidence" value="ECO:0007669"/>
    <property type="project" value="InterPro"/>
</dbReference>
<evidence type="ECO:0000259" key="8">
    <source>
        <dbReference type="Pfam" id="PF23469"/>
    </source>
</evidence>
<feature type="transmembrane region" description="Helical" evidence="6">
    <location>
        <begin position="273"/>
        <end position="293"/>
    </location>
</feature>
<dbReference type="GO" id="GO:0003723">
    <property type="term" value="F:RNA binding"/>
    <property type="evidence" value="ECO:0007669"/>
    <property type="project" value="InterPro"/>
</dbReference>
<evidence type="ECO:0000256" key="2">
    <source>
        <dbReference type="ARBA" id="ARBA00017795"/>
    </source>
</evidence>
<dbReference type="PANTHER" id="PTHR15744">
    <property type="entry name" value="BLOM7"/>
    <property type="match status" value="1"/>
</dbReference>
<feature type="domain" description="ATP-dependent RNA helicase PRP5/DDX46/KHDC4 KH" evidence="8">
    <location>
        <begin position="29"/>
        <end position="113"/>
    </location>
</feature>
<accession>A0A8C4R994</accession>
<dbReference type="Pfam" id="PF22675">
    <property type="entry name" value="KH-I_KHDC4-BBP"/>
    <property type="match status" value="1"/>
</dbReference>
<keyword evidence="10" id="KW-1185">Reference proteome</keyword>
<dbReference type="InterPro" id="IPR047889">
    <property type="entry name" value="KHDC4_KH-I_second"/>
</dbReference>
<sequence length="294" mass="33045">MNPPTQISASQLMELQTPLIPDSGQPLTVEIDISDEPASCQSLLVEGVMQQETSIVSGASVYIKGRSMPLEDQDQQPKSVVDSEQPITLCVQGANSQSVNKAVDRVRNILSDSHNAQQNRQNPLHPEHQDDQLEPSHPRTPLMEPLYERVYIGLDHAPPAFDVRFCVEGEGSSYLKHVESETGARVVLRGRRTNWSDKHAEHEEPLHCLISHTNPKMLAAARTLCENLIESVHAKFQRFRSHIHGPPHLLPPHPPAFPPHPYPPLPPHRRKCASFFVFVFFCIFLGLWLSLLLF</sequence>